<proteinExistence type="predicted"/>
<evidence type="ECO:0000313" key="3">
    <source>
        <dbReference type="EMBL" id="TWU30705.1"/>
    </source>
</evidence>
<feature type="chain" id="PRO_5022981497" evidence="1">
    <location>
        <begin position="24"/>
        <end position="457"/>
    </location>
</feature>
<dbReference type="Proteomes" id="UP000319143">
    <property type="component" value="Unassembled WGS sequence"/>
</dbReference>
<keyword evidence="4" id="KW-1185">Reference proteome</keyword>
<comment type="caution">
    <text evidence="3">The sequence shown here is derived from an EMBL/GenBank/DDBJ whole genome shotgun (WGS) entry which is preliminary data.</text>
</comment>
<dbReference type="OrthoDB" id="264270at2"/>
<dbReference type="EMBL" id="SJPV01000021">
    <property type="protein sequence ID" value="TWU30705.1"/>
    <property type="molecule type" value="Genomic_DNA"/>
</dbReference>
<reference evidence="3 4" key="1">
    <citation type="submission" date="2019-02" db="EMBL/GenBank/DDBJ databases">
        <title>Deep-cultivation of Planctomycetes and their phenomic and genomic characterization uncovers novel biology.</title>
        <authorList>
            <person name="Wiegand S."/>
            <person name="Jogler M."/>
            <person name="Boedeker C."/>
            <person name="Pinto D."/>
            <person name="Vollmers J."/>
            <person name="Rivas-Marin E."/>
            <person name="Kohn T."/>
            <person name="Peeters S.H."/>
            <person name="Heuer A."/>
            <person name="Rast P."/>
            <person name="Oberbeckmann S."/>
            <person name="Bunk B."/>
            <person name="Jeske O."/>
            <person name="Meyerdierks A."/>
            <person name="Storesund J.E."/>
            <person name="Kallscheuer N."/>
            <person name="Luecker S."/>
            <person name="Lage O.M."/>
            <person name="Pohl T."/>
            <person name="Merkel B.J."/>
            <person name="Hornburger P."/>
            <person name="Mueller R.-W."/>
            <person name="Bruemmer F."/>
            <person name="Labrenz M."/>
            <person name="Spormann A.M."/>
            <person name="Op Den Camp H."/>
            <person name="Overmann J."/>
            <person name="Amann R."/>
            <person name="Jetten M.S.M."/>
            <person name="Mascher T."/>
            <person name="Medema M.H."/>
            <person name="Devos D.P."/>
            <person name="Kaster A.-K."/>
            <person name="Ovreas L."/>
            <person name="Rohde M."/>
            <person name="Galperin M.Y."/>
            <person name="Jogler C."/>
        </authorList>
    </citation>
    <scope>NUCLEOTIDE SEQUENCE [LARGE SCALE GENOMIC DNA]</scope>
    <source>
        <strain evidence="3 4">Poly41</strain>
    </source>
</reference>
<evidence type="ECO:0000313" key="4">
    <source>
        <dbReference type="Proteomes" id="UP000319143"/>
    </source>
</evidence>
<feature type="domain" description="Neutral/alkaline non-lysosomal ceramidase N-terminal" evidence="2">
    <location>
        <begin position="29"/>
        <end position="273"/>
    </location>
</feature>
<dbReference type="AlphaFoldDB" id="A0A5C6D3L2"/>
<evidence type="ECO:0000259" key="2">
    <source>
        <dbReference type="Pfam" id="PF04734"/>
    </source>
</evidence>
<feature type="signal peptide" evidence="1">
    <location>
        <begin position="1"/>
        <end position="23"/>
    </location>
</feature>
<organism evidence="3 4">
    <name type="scientific">Novipirellula artificiosorum</name>
    <dbReference type="NCBI Taxonomy" id="2528016"/>
    <lineage>
        <taxon>Bacteria</taxon>
        <taxon>Pseudomonadati</taxon>
        <taxon>Planctomycetota</taxon>
        <taxon>Planctomycetia</taxon>
        <taxon>Pirellulales</taxon>
        <taxon>Pirellulaceae</taxon>
        <taxon>Novipirellula</taxon>
    </lineage>
</organism>
<name>A0A5C6D3L2_9BACT</name>
<sequence precursor="true">MVRLIRRMFLLVLTLATAPQLNAQQTAWKVGLAQTEITPEQPMLMDGYAGRREPFENVESPIHAKALALADGSGTRALLVTADILGFTNEVSERIARRLETSSGLPREAILFNASHNHAGPMVMSYPGVNVPESERENVERYVRWLEDRIVGISERALTEMSEARISWGMGVAPFVFNRREFTANGVILGLNPRGPADRGVPVMRIEDPSGKLRAVVFGAACHCVCLTQKNRSILGDYAGYAQDFVQRQHAGVQAMFVTGCGGDASPSPRGTLESAQLHGATLASEVCRVLESPLAPVNGSLRTIFQRVDLPLQVLTENQIETMGEGAPGYRRFFTDLALEMLRRGEPLPKTYNAPLALWQLGTDLTIVGYSGETLVDYVAIAEMTLGPQKLWVAGYCIDVFGYLPTARVLNEGGYETRGLYTGVGLFDPTVEHVVQTAVREMGVAAGRIENTEATK</sequence>
<dbReference type="InterPro" id="IPR031329">
    <property type="entry name" value="NEUT/ALK_ceramidase_N"/>
</dbReference>
<dbReference type="Pfam" id="PF04734">
    <property type="entry name" value="Ceramidase_alk"/>
    <property type="match status" value="1"/>
</dbReference>
<dbReference type="RefSeq" id="WP_146531284.1">
    <property type="nucleotide sequence ID" value="NZ_SJPV01000021.1"/>
</dbReference>
<keyword evidence="1" id="KW-0732">Signal</keyword>
<evidence type="ECO:0000256" key="1">
    <source>
        <dbReference type="SAM" id="SignalP"/>
    </source>
</evidence>
<gene>
    <name evidence="3" type="ORF">Poly41_66100</name>
</gene>
<protein>
    <submittedName>
        <fullName evidence="3">Neutral/alkaline non-lysosomal ceramidase</fullName>
    </submittedName>
</protein>
<accession>A0A5C6D3L2</accession>